<evidence type="ECO:0000313" key="5">
    <source>
        <dbReference type="Proteomes" id="UP001215598"/>
    </source>
</evidence>
<protein>
    <submittedName>
        <fullName evidence="4">Uncharacterized protein</fullName>
    </submittedName>
</protein>
<accession>A0AAD7IGZ9</accession>
<gene>
    <name evidence="4" type="ORF">B0H16DRAFT_1323231</name>
    <name evidence="3" type="ORF">B0H16DRAFT_1334944</name>
    <name evidence="2" type="ORF">B0H16DRAFT_1344492</name>
    <name evidence="1" type="ORF">B0H16DRAFT_1345951</name>
</gene>
<evidence type="ECO:0000313" key="1">
    <source>
        <dbReference type="EMBL" id="KAJ7705927.1"/>
    </source>
</evidence>
<proteinExistence type="predicted"/>
<sequence length="105" mass="11756">MEYVVDSLPPLIVIAIDHASLHYSRSLCFEISNSMSMHRLRGVIYGGGFHFTARYISESGVVWFHDGMTTGRACELEGNLDNLPHDFLRSARGKPAIDLVYAKVK</sequence>
<dbReference type="AlphaFoldDB" id="A0AAD7IGZ9"/>
<evidence type="ECO:0000313" key="3">
    <source>
        <dbReference type="EMBL" id="KAJ7722040.1"/>
    </source>
</evidence>
<comment type="caution">
    <text evidence="4">The sequence shown here is derived from an EMBL/GenBank/DDBJ whole genome shotgun (WGS) entry which is preliminary data.</text>
</comment>
<dbReference type="EMBL" id="JARKIB010000093">
    <property type="protein sequence ID" value="KAJ7742769.1"/>
    <property type="molecule type" value="Genomic_DNA"/>
</dbReference>
<dbReference type="Proteomes" id="UP001215598">
    <property type="component" value="Unassembled WGS sequence"/>
</dbReference>
<dbReference type="EMBL" id="JARKIB010000462">
    <property type="protein sequence ID" value="KAJ7705927.1"/>
    <property type="molecule type" value="Genomic_DNA"/>
</dbReference>
<dbReference type="EMBL" id="JARKIB010000420">
    <property type="protein sequence ID" value="KAJ7709341.1"/>
    <property type="molecule type" value="Genomic_DNA"/>
</dbReference>
<organism evidence="4 5">
    <name type="scientific">Mycena metata</name>
    <dbReference type="NCBI Taxonomy" id="1033252"/>
    <lineage>
        <taxon>Eukaryota</taxon>
        <taxon>Fungi</taxon>
        <taxon>Dikarya</taxon>
        <taxon>Basidiomycota</taxon>
        <taxon>Agaricomycotina</taxon>
        <taxon>Agaricomycetes</taxon>
        <taxon>Agaricomycetidae</taxon>
        <taxon>Agaricales</taxon>
        <taxon>Marasmiineae</taxon>
        <taxon>Mycenaceae</taxon>
        <taxon>Mycena</taxon>
    </lineage>
</organism>
<reference evidence="4" key="1">
    <citation type="submission" date="2023-03" db="EMBL/GenBank/DDBJ databases">
        <title>Massive genome expansion in bonnet fungi (Mycena s.s.) driven by repeated elements and novel gene families across ecological guilds.</title>
        <authorList>
            <consortium name="Lawrence Berkeley National Laboratory"/>
            <person name="Harder C.B."/>
            <person name="Miyauchi S."/>
            <person name="Viragh M."/>
            <person name="Kuo A."/>
            <person name="Thoen E."/>
            <person name="Andreopoulos B."/>
            <person name="Lu D."/>
            <person name="Skrede I."/>
            <person name="Drula E."/>
            <person name="Henrissat B."/>
            <person name="Morin E."/>
            <person name="Kohler A."/>
            <person name="Barry K."/>
            <person name="LaButti K."/>
            <person name="Morin E."/>
            <person name="Salamov A."/>
            <person name="Lipzen A."/>
            <person name="Mereny Z."/>
            <person name="Hegedus B."/>
            <person name="Baldrian P."/>
            <person name="Stursova M."/>
            <person name="Weitz H."/>
            <person name="Taylor A."/>
            <person name="Grigoriev I.V."/>
            <person name="Nagy L.G."/>
            <person name="Martin F."/>
            <person name="Kauserud H."/>
        </authorList>
    </citation>
    <scope>NUCLEOTIDE SEQUENCE</scope>
    <source>
        <strain evidence="4">CBHHK182m</strain>
    </source>
</reference>
<dbReference type="EMBL" id="JARKIB010000224">
    <property type="protein sequence ID" value="KAJ7722040.1"/>
    <property type="molecule type" value="Genomic_DNA"/>
</dbReference>
<evidence type="ECO:0000313" key="2">
    <source>
        <dbReference type="EMBL" id="KAJ7709341.1"/>
    </source>
</evidence>
<evidence type="ECO:0000313" key="4">
    <source>
        <dbReference type="EMBL" id="KAJ7742769.1"/>
    </source>
</evidence>
<name>A0AAD7IGZ9_9AGAR</name>
<keyword evidence="5" id="KW-1185">Reference proteome</keyword>